<keyword evidence="6 9" id="KW-1133">Transmembrane helix</keyword>
<keyword evidence="3 9" id="KW-0813">Transport</keyword>
<dbReference type="InterPro" id="IPR006668">
    <property type="entry name" value="Mg_transptr_MgtE_intracell_dom"/>
</dbReference>
<dbReference type="RefSeq" id="WP_153498338.1">
    <property type="nucleotide sequence ID" value="NZ_JACOOK010000004.1"/>
</dbReference>
<dbReference type="SUPFAM" id="SSF161093">
    <property type="entry name" value="MgtE membrane domain-like"/>
    <property type="match status" value="1"/>
</dbReference>
<dbReference type="PROSITE" id="PS51371">
    <property type="entry name" value="CBS"/>
    <property type="match status" value="1"/>
</dbReference>
<feature type="transmembrane region" description="Helical" evidence="9">
    <location>
        <begin position="392"/>
        <end position="421"/>
    </location>
</feature>
<dbReference type="Pfam" id="PF00571">
    <property type="entry name" value="CBS"/>
    <property type="match status" value="2"/>
</dbReference>
<feature type="transmembrane region" description="Helical" evidence="9">
    <location>
        <begin position="285"/>
        <end position="305"/>
    </location>
</feature>
<evidence type="ECO:0000313" key="12">
    <source>
        <dbReference type="Proteomes" id="UP000636891"/>
    </source>
</evidence>
<dbReference type="InterPro" id="IPR006669">
    <property type="entry name" value="MgtE_transporter"/>
</dbReference>
<dbReference type="PANTHER" id="PTHR43773:SF1">
    <property type="entry name" value="MAGNESIUM TRANSPORTER MGTE"/>
    <property type="match status" value="1"/>
</dbReference>
<evidence type="ECO:0000256" key="1">
    <source>
        <dbReference type="ARBA" id="ARBA00004141"/>
    </source>
</evidence>
<evidence type="ECO:0000256" key="2">
    <source>
        <dbReference type="ARBA" id="ARBA00009749"/>
    </source>
</evidence>
<feature type="domain" description="CBS" evidence="10">
    <location>
        <begin position="200"/>
        <end position="257"/>
    </location>
</feature>
<dbReference type="CDD" id="cd04606">
    <property type="entry name" value="CBS_pair_Mg_transporter"/>
    <property type="match status" value="1"/>
</dbReference>
<proteinExistence type="inferred from homology"/>
<dbReference type="Gene3D" id="1.10.357.20">
    <property type="entry name" value="SLC41 divalent cation transporters, integral membrane domain"/>
    <property type="match status" value="1"/>
</dbReference>
<dbReference type="InterPro" id="IPR036739">
    <property type="entry name" value="SLC41_membr_dom_sf"/>
</dbReference>
<keyword evidence="8" id="KW-0129">CBS domain</keyword>
<comment type="caution">
    <text evidence="11">The sequence shown here is derived from an EMBL/GenBank/DDBJ whole genome shotgun (WGS) entry which is preliminary data.</text>
</comment>
<sequence>MINEIKNRFGQLIADKNWKILKSELSDLEPFQIAEAIGELPKSDRTIPFRLLSRESAKETFKHLSHDQREEIIDGLAAHIDKMTDLLNDLDPDDRTAFFEELPGEVSQRLVQMLSQEEREVAMRLLGYPEDSIGRLMTPEYVAVRPYFTVAQALEHIRRYGRDSETLDVIYVVDEHWKLIDDIRIKEVILASPARNVSEITDNRFVALRAEDDQEVAVRAFQDNNRTALPVIGGDGTLLGIVTVDDVMNVAEQESTEDFQKFGGTEGLDLSYTRTPLAEMVRKRAGWLVILFFGEMLTASAMGYFDDEIARAVVLALFVPLIISSGGNSGSQAASLIIRSLALGELKLRNWWYVMRKEIFSGLILGAILGIIGFVRIFIWQEAGLYDYGTHWPWIAASVSVSLVFIVLWGTLSGSMIPFILKKCGLDPATASAPFVATLVDVTGLIIYFSIAALFLTGKIL</sequence>
<keyword evidence="9" id="KW-0479">Metal-binding</keyword>
<dbReference type="EMBL" id="JACOOK010000004">
    <property type="protein sequence ID" value="MBC5617035.1"/>
    <property type="molecule type" value="Genomic_DNA"/>
</dbReference>
<dbReference type="Pfam" id="PF01769">
    <property type="entry name" value="MgtE"/>
    <property type="match status" value="1"/>
</dbReference>
<accession>A0ABR7CNX4</accession>
<protein>
    <recommendedName>
        <fullName evidence="9">Magnesium transporter MgtE</fullName>
    </recommendedName>
</protein>
<keyword evidence="9" id="KW-1003">Cell membrane</keyword>
<feature type="transmembrane region" description="Helical" evidence="9">
    <location>
        <begin position="433"/>
        <end position="456"/>
    </location>
</feature>
<comment type="function">
    <text evidence="9">Acts as a magnesium transporter.</text>
</comment>
<comment type="subunit">
    <text evidence="9">Homodimer.</text>
</comment>
<dbReference type="SUPFAM" id="SSF158791">
    <property type="entry name" value="MgtE N-terminal domain-like"/>
    <property type="match status" value="1"/>
</dbReference>
<dbReference type="Gene3D" id="3.10.580.10">
    <property type="entry name" value="CBS-domain"/>
    <property type="match status" value="1"/>
</dbReference>
<evidence type="ECO:0000256" key="9">
    <source>
        <dbReference type="RuleBase" id="RU362011"/>
    </source>
</evidence>
<feature type="transmembrane region" description="Helical" evidence="9">
    <location>
        <begin position="359"/>
        <end position="380"/>
    </location>
</feature>
<evidence type="ECO:0000256" key="3">
    <source>
        <dbReference type="ARBA" id="ARBA00022448"/>
    </source>
</evidence>
<dbReference type="InterPro" id="IPR000644">
    <property type="entry name" value="CBS_dom"/>
</dbReference>
<evidence type="ECO:0000256" key="8">
    <source>
        <dbReference type="PROSITE-ProRule" id="PRU00703"/>
    </source>
</evidence>
<evidence type="ECO:0000256" key="6">
    <source>
        <dbReference type="ARBA" id="ARBA00022989"/>
    </source>
</evidence>
<gene>
    <name evidence="11" type="primary">mgtE</name>
    <name evidence="11" type="ORF">H8S08_08410</name>
</gene>
<comment type="subcellular location">
    <subcellularLocation>
        <location evidence="9">Cell membrane</location>
        <topology evidence="9">Multi-pass membrane protein</topology>
    </subcellularLocation>
    <subcellularLocation>
        <location evidence="1">Membrane</location>
        <topology evidence="1">Multi-pass membrane protein</topology>
    </subcellularLocation>
</comment>
<feature type="transmembrane region" description="Helical" evidence="9">
    <location>
        <begin position="317"/>
        <end position="338"/>
    </location>
</feature>
<dbReference type="PANTHER" id="PTHR43773">
    <property type="entry name" value="MAGNESIUM TRANSPORTER MGTE"/>
    <property type="match status" value="1"/>
</dbReference>
<dbReference type="NCBIfam" id="TIGR00400">
    <property type="entry name" value="mgtE"/>
    <property type="match status" value="1"/>
</dbReference>
<keyword evidence="4 9" id="KW-0812">Transmembrane</keyword>
<dbReference type="Gene3D" id="1.25.60.10">
    <property type="entry name" value="MgtE N-terminal domain-like"/>
    <property type="match status" value="1"/>
</dbReference>
<keyword evidence="5 9" id="KW-0460">Magnesium</keyword>
<dbReference type="InterPro" id="IPR006667">
    <property type="entry name" value="SLC41_membr_dom"/>
</dbReference>
<organism evidence="11 12">
    <name type="scientific">Alistipes hominis</name>
    <dbReference type="NCBI Taxonomy" id="2763015"/>
    <lineage>
        <taxon>Bacteria</taxon>
        <taxon>Pseudomonadati</taxon>
        <taxon>Bacteroidota</taxon>
        <taxon>Bacteroidia</taxon>
        <taxon>Bacteroidales</taxon>
        <taxon>Rikenellaceae</taxon>
        <taxon>Alistipes</taxon>
    </lineage>
</organism>
<keyword evidence="7 9" id="KW-0472">Membrane</keyword>
<keyword evidence="12" id="KW-1185">Reference proteome</keyword>
<dbReference type="SUPFAM" id="SSF54631">
    <property type="entry name" value="CBS-domain pair"/>
    <property type="match status" value="1"/>
</dbReference>
<dbReference type="SMART" id="SM00924">
    <property type="entry name" value="MgtE_N"/>
    <property type="match status" value="1"/>
</dbReference>
<reference evidence="11 12" key="1">
    <citation type="submission" date="2020-08" db="EMBL/GenBank/DDBJ databases">
        <title>Genome public.</title>
        <authorList>
            <person name="Liu C."/>
            <person name="Sun Q."/>
        </authorList>
    </citation>
    <scope>NUCLEOTIDE SEQUENCE [LARGE SCALE GENOMIC DNA]</scope>
    <source>
        <strain evidence="11 12">New-7</strain>
    </source>
</reference>
<evidence type="ECO:0000256" key="7">
    <source>
        <dbReference type="ARBA" id="ARBA00023136"/>
    </source>
</evidence>
<evidence type="ECO:0000256" key="5">
    <source>
        <dbReference type="ARBA" id="ARBA00022842"/>
    </source>
</evidence>
<evidence type="ECO:0000256" key="4">
    <source>
        <dbReference type="ARBA" id="ARBA00022692"/>
    </source>
</evidence>
<dbReference type="Proteomes" id="UP000636891">
    <property type="component" value="Unassembled WGS sequence"/>
</dbReference>
<name>A0ABR7CNX4_9BACT</name>
<dbReference type="Pfam" id="PF03448">
    <property type="entry name" value="MgtE_N"/>
    <property type="match status" value="1"/>
</dbReference>
<comment type="similarity">
    <text evidence="2 9">Belongs to the SLC41A transporter family.</text>
</comment>
<evidence type="ECO:0000259" key="10">
    <source>
        <dbReference type="PROSITE" id="PS51371"/>
    </source>
</evidence>
<dbReference type="InterPro" id="IPR046342">
    <property type="entry name" value="CBS_dom_sf"/>
</dbReference>
<evidence type="ECO:0000313" key="11">
    <source>
        <dbReference type="EMBL" id="MBC5617035.1"/>
    </source>
</evidence>
<dbReference type="InterPro" id="IPR038076">
    <property type="entry name" value="MgtE_N_sf"/>
</dbReference>